<keyword evidence="2" id="KW-1185">Reference proteome</keyword>
<accession>A0A8J3D760</accession>
<proteinExistence type="predicted"/>
<sequence length="145" mass="16605">MFNKKNVTFINEATSTIYVFPMQELVPTLLHYGSLEKACQQAIEKATTPFEYPTGTHLLAPGMVQEQTYFIGEGIAMSHYLTKGKQFVNWFAAAGDFATAVESFHYQRPSREYLTACTPIKGVFIKRGDYDDLLQKYRWRSLSVR</sequence>
<dbReference type="Gene3D" id="2.60.120.10">
    <property type="entry name" value="Jelly Rolls"/>
    <property type="match status" value="1"/>
</dbReference>
<dbReference type="Proteomes" id="UP000598271">
    <property type="component" value="Unassembled WGS sequence"/>
</dbReference>
<dbReference type="SUPFAM" id="SSF51206">
    <property type="entry name" value="cAMP-binding domain-like"/>
    <property type="match status" value="1"/>
</dbReference>
<evidence type="ECO:0000313" key="2">
    <source>
        <dbReference type="Proteomes" id="UP000598271"/>
    </source>
</evidence>
<evidence type="ECO:0008006" key="3">
    <source>
        <dbReference type="Google" id="ProtNLM"/>
    </source>
</evidence>
<protein>
    <recommendedName>
        <fullName evidence="3">Cyclic nucleotide-binding domain-containing protein</fullName>
    </recommendedName>
</protein>
<dbReference type="InterPro" id="IPR018490">
    <property type="entry name" value="cNMP-bd_dom_sf"/>
</dbReference>
<dbReference type="AlphaFoldDB" id="A0A8J3D760"/>
<dbReference type="EMBL" id="BMXF01000002">
    <property type="protein sequence ID" value="GHB70895.1"/>
    <property type="molecule type" value="Genomic_DNA"/>
</dbReference>
<comment type="caution">
    <text evidence="1">The sequence shown here is derived from an EMBL/GenBank/DDBJ whole genome shotgun (WGS) entry which is preliminary data.</text>
</comment>
<gene>
    <name evidence="1" type="ORF">GCM10007390_25770</name>
</gene>
<name>A0A8J3D760_9BACT</name>
<evidence type="ECO:0000313" key="1">
    <source>
        <dbReference type="EMBL" id="GHB70895.1"/>
    </source>
</evidence>
<dbReference type="InterPro" id="IPR014710">
    <property type="entry name" value="RmlC-like_jellyroll"/>
</dbReference>
<organism evidence="1 2">
    <name type="scientific">Persicitalea jodogahamensis</name>
    <dbReference type="NCBI Taxonomy" id="402147"/>
    <lineage>
        <taxon>Bacteria</taxon>
        <taxon>Pseudomonadati</taxon>
        <taxon>Bacteroidota</taxon>
        <taxon>Cytophagia</taxon>
        <taxon>Cytophagales</taxon>
        <taxon>Spirosomataceae</taxon>
        <taxon>Persicitalea</taxon>
    </lineage>
</organism>
<reference evidence="1 2" key="1">
    <citation type="journal article" date="2014" name="Int. J. Syst. Evol. Microbiol.">
        <title>Complete genome sequence of Corynebacterium casei LMG S-19264T (=DSM 44701T), isolated from a smear-ripened cheese.</title>
        <authorList>
            <consortium name="US DOE Joint Genome Institute (JGI-PGF)"/>
            <person name="Walter F."/>
            <person name="Albersmeier A."/>
            <person name="Kalinowski J."/>
            <person name="Ruckert C."/>
        </authorList>
    </citation>
    <scope>NUCLEOTIDE SEQUENCE [LARGE SCALE GENOMIC DNA]</scope>
    <source>
        <strain evidence="1 2">KCTC 12866</strain>
    </source>
</reference>